<protein>
    <recommendedName>
        <fullName evidence="16">Intercellular adhesion molecule 3</fullName>
    </recommendedName>
</protein>
<evidence type="ECO:0000256" key="14">
    <source>
        <dbReference type="ARBA" id="ARBA00059474"/>
    </source>
</evidence>
<dbReference type="FunFam" id="2.60.40.10:FF:000459">
    <property type="entry name" value="Intercellular adhesion molecule 1"/>
    <property type="match status" value="1"/>
</dbReference>
<evidence type="ECO:0000256" key="4">
    <source>
        <dbReference type="ARBA" id="ARBA00022692"/>
    </source>
</evidence>
<reference evidence="20" key="2">
    <citation type="submission" date="2025-08" db="UniProtKB">
        <authorList>
            <consortium name="Ensembl"/>
        </authorList>
    </citation>
    <scope>IDENTIFICATION</scope>
</reference>
<evidence type="ECO:0000256" key="2">
    <source>
        <dbReference type="ARBA" id="ARBA00005925"/>
    </source>
</evidence>
<keyword evidence="4 17" id="KW-0812">Transmembrane</keyword>
<dbReference type="GO" id="GO:0006909">
    <property type="term" value="P:phagocytosis"/>
    <property type="evidence" value="ECO:0007669"/>
    <property type="project" value="UniProtKB-KW"/>
</dbReference>
<evidence type="ECO:0000256" key="16">
    <source>
        <dbReference type="ARBA" id="ARBA00069855"/>
    </source>
</evidence>
<feature type="transmembrane region" description="Helical" evidence="17">
    <location>
        <begin position="492"/>
        <end position="515"/>
    </location>
</feature>
<keyword evidence="9 17" id="KW-1133">Transmembrane helix</keyword>
<evidence type="ECO:0000256" key="6">
    <source>
        <dbReference type="ARBA" id="ARBA00022737"/>
    </source>
</evidence>
<dbReference type="Proteomes" id="UP000694394">
    <property type="component" value="Chromosome 24"/>
</dbReference>
<dbReference type="InterPro" id="IPR013768">
    <property type="entry name" value="ICAM_N"/>
</dbReference>
<dbReference type="GO" id="GO:0098609">
    <property type="term" value="P:cell-cell adhesion"/>
    <property type="evidence" value="ECO:0007669"/>
    <property type="project" value="InterPro"/>
</dbReference>
<dbReference type="InterPro" id="IPR003987">
    <property type="entry name" value="ICAM_VCAM_N"/>
</dbReference>
<sequence>MVPSRPLPGTCRTLLLFLLLVCGLLSPGSQGQEFALRVQPQNPVLHAGGSLVVNCSTECPDPKLLTLETSLLKEPVGDGPGWVAFKLSNVTSDSRVLCAGFCNGSQMISPSNITVYRFPDQVELAPLPPWQPVGKNLTLRCQVAGGAPRSQLTVVLLRGQEELSRQRAAGEPTKAEVEVTATVLAGRSDHGASFSCRTELDLRPQGLGLFENTSAPRQLRTFVLPVTLPHLVVPRSLEVGTPRQVTCALDGVFPSSEAEVQLALGDQMLNPAVTRSRDRLSATATVTALADQEGPQDIVCNVTLGGETRESRQNLTVFSFLGPILNLSESSAPEGSIVTVTCMAGARVHVFLEGFAAAAPGQPAQLQLNATEIDDQRSFFCSAMLKVDGEVLNRNTSVQLRVLYGPKIDRAKCPERLKWKDKTNQVLQCQARGNPAPQVHCWQEGSSLEVPVGTPFFVNLKYQGTYRCQAASSRGTYTLKVVMDVQGRNRPFVTIFMAVLVIVGLVTVAVALKYVHGVKRRGIYKVKQENASLPLTSVQPIETVAEEPS</sequence>
<dbReference type="InterPro" id="IPR048679">
    <property type="entry name" value="ICAM1_3_5_D2"/>
</dbReference>
<dbReference type="Gene3D" id="2.60.40.10">
    <property type="entry name" value="Immunoglobulins"/>
    <property type="match status" value="5"/>
</dbReference>
<proteinExistence type="inferred from homology"/>
<dbReference type="Pfam" id="PF21146">
    <property type="entry name" value="ICAM1_3_5_D2"/>
    <property type="match status" value="1"/>
</dbReference>
<dbReference type="AlphaFoldDB" id="A0A8B7I5E4"/>
<keyword evidence="3" id="KW-0597">Phosphoprotein</keyword>
<evidence type="ECO:0000256" key="1">
    <source>
        <dbReference type="ARBA" id="ARBA00004479"/>
    </source>
</evidence>
<comment type="subcellular location">
    <subcellularLocation>
        <location evidence="1">Membrane</location>
        <topology evidence="1">Single-pass type I membrane protein</topology>
    </subcellularLocation>
</comment>
<evidence type="ECO:0000256" key="13">
    <source>
        <dbReference type="ARBA" id="ARBA00023319"/>
    </source>
</evidence>
<evidence type="ECO:0000256" key="12">
    <source>
        <dbReference type="ARBA" id="ARBA00023180"/>
    </source>
</evidence>
<dbReference type="InterPro" id="IPR036179">
    <property type="entry name" value="Ig-like_dom_sf"/>
</dbReference>
<evidence type="ECO:0000256" key="10">
    <source>
        <dbReference type="ARBA" id="ARBA00023136"/>
    </source>
</evidence>
<gene>
    <name evidence="20" type="primary">ICAM3</name>
</gene>
<dbReference type="PROSITE" id="PS50835">
    <property type="entry name" value="IG_LIKE"/>
    <property type="match status" value="1"/>
</dbReference>
<dbReference type="FunFam" id="2.60.40.10:FF:000648">
    <property type="entry name" value="Intercellular adhesion molecule 1"/>
    <property type="match status" value="1"/>
</dbReference>
<dbReference type="EMBL" id="ABDC03027841">
    <property type="status" value="NOT_ANNOTATED_CDS"/>
    <property type="molecule type" value="Genomic_DNA"/>
</dbReference>
<dbReference type="Pfam" id="PF03921">
    <property type="entry name" value="ICAM_N"/>
    <property type="match status" value="1"/>
</dbReference>
<evidence type="ECO:0000256" key="15">
    <source>
        <dbReference type="ARBA" id="ARBA00063734"/>
    </source>
</evidence>
<dbReference type="GO" id="GO:0005886">
    <property type="term" value="C:plasma membrane"/>
    <property type="evidence" value="ECO:0007669"/>
    <property type="project" value="TreeGrafter"/>
</dbReference>
<evidence type="ECO:0000256" key="3">
    <source>
        <dbReference type="ARBA" id="ARBA00022553"/>
    </source>
</evidence>
<evidence type="ECO:0000256" key="9">
    <source>
        <dbReference type="ARBA" id="ARBA00022989"/>
    </source>
</evidence>
<evidence type="ECO:0000313" key="20">
    <source>
        <dbReference type="Ensembl" id="ENSMICP00000009413.3"/>
    </source>
</evidence>
<dbReference type="OrthoDB" id="6250964at2759"/>
<organism evidence="20 21">
    <name type="scientific">Microcebus murinus</name>
    <name type="common">Gray mouse lemur</name>
    <name type="synonym">Lemur murinus</name>
    <dbReference type="NCBI Taxonomy" id="30608"/>
    <lineage>
        <taxon>Eukaryota</taxon>
        <taxon>Metazoa</taxon>
        <taxon>Chordata</taxon>
        <taxon>Craniata</taxon>
        <taxon>Vertebrata</taxon>
        <taxon>Euteleostomi</taxon>
        <taxon>Mammalia</taxon>
        <taxon>Eutheria</taxon>
        <taxon>Euarchontoglires</taxon>
        <taxon>Primates</taxon>
        <taxon>Strepsirrhini</taxon>
        <taxon>Lemuriformes</taxon>
        <taxon>Cheirogaleidae</taxon>
        <taxon>Microcebus</taxon>
    </lineage>
</organism>
<dbReference type="CDD" id="cd00096">
    <property type="entry name" value="Ig"/>
    <property type="match status" value="1"/>
</dbReference>
<keyword evidence="10 17" id="KW-0472">Membrane</keyword>
<dbReference type="PANTHER" id="PTHR13771:SF17">
    <property type="entry name" value="INTERCELLULAR ADHESION MOLECULE 3"/>
    <property type="match status" value="1"/>
</dbReference>
<evidence type="ECO:0000256" key="5">
    <source>
        <dbReference type="ARBA" id="ARBA00022729"/>
    </source>
</evidence>
<dbReference type="RefSeq" id="XP_012646117.1">
    <property type="nucleotide sequence ID" value="XM_012790663.2"/>
</dbReference>
<dbReference type="SUPFAM" id="SSF48726">
    <property type="entry name" value="Immunoglobulin"/>
    <property type="match status" value="5"/>
</dbReference>
<dbReference type="CTD" id="3385"/>
<dbReference type="GO" id="GO:0005178">
    <property type="term" value="F:integrin binding"/>
    <property type="evidence" value="ECO:0007669"/>
    <property type="project" value="Ensembl"/>
</dbReference>
<dbReference type="GeneTree" id="ENSGT00940000159005"/>
<evidence type="ECO:0000259" key="19">
    <source>
        <dbReference type="PROSITE" id="PS50835"/>
    </source>
</evidence>
<keyword evidence="6" id="KW-0677">Repeat</keyword>
<dbReference type="InterPro" id="IPR003988">
    <property type="entry name" value="ICAM"/>
</dbReference>
<keyword evidence="5 18" id="KW-0732">Signal</keyword>
<evidence type="ECO:0000256" key="8">
    <source>
        <dbReference type="ARBA" id="ARBA00022907"/>
    </source>
</evidence>
<feature type="signal peptide" evidence="18">
    <location>
        <begin position="1"/>
        <end position="31"/>
    </location>
</feature>
<feature type="chain" id="PRO_5044134248" description="Intercellular adhesion molecule 3" evidence="18">
    <location>
        <begin position="32"/>
        <end position="549"/>
    </location>
</feature>
<keyword evidence="12" id="KW-0325">Glycoprotein</keyword>
<evidence type="ECO:0000256" key="11">
    <source>
        <dbReference type="ARBA" id="ARBA00023157"/>
    </source>
</evidence>
<reference evidence="20" key="1">
    <citation type="submission" date="2016-12" db="EMBL/GenBank/DDBJ databases">
        <title>Mouse lemur reference genome and diversity panel.</title>
        <authorList>
            <person name="Harris R."/>
            <person name="Larsen P."/>
            <person name="Liu Y."/>
            <person name="Hughes D.S."/>
            <person name="Murali S."/>
            <person name="Raveendran M."/>
            <person name="Korchina V."/>
            <person name="Wang M."/>
            <person name="Jhangiani S."/>
            <person name="Bandaranaike D."/>
            <person name="Bellair M."/>
            <person name="Blankenburg K."/>
            <person name="Chao H."/>
            <person name="Dahdouli M."/>
            <person name="Dinh H."/>
            <person name="Doddapaneni H."/>
            <person name="English A."/>
            <person name="Firestine M."/>
            <person name="Gnanaolivu R."/>
            <person name="Gross S."/>
            <person name="Hernandez B."/>
            <person name="Javaid M."/>
            <person name="Jayaseelan J."/>
            <person name="Jones J."/>
            <person name="Khan Z."/>
            <person name="Kovar C."/>
            <person name="Kurapati P."/>
            <person name="Le B."/>
            <person name="Lee S."/>
            <person name="Li M."/>
            <person name="Mathew T."/>
            <person name="Narasimhan A."/>
            <person name="Ngo D."/>
            <person name="Nguyen L."/>
            <person name="Okwuonu G."/>
            <person name="Ongeri F."/>
            <person name="Osuji N."/>
            <person name="Pu L.-L."/>
            <person name="Puazo M."/>
            <person name="Quiroz J."/>
            <person name="Raj R."/>
            <person name="Rajbhandari K."/>
            <person name="Reid J.G."/>
            <person name="Santibanez J."/>
            <person name="Sexton D."/>
            <person name="Skinner E."/>
            <person name="Vee V."/>
            <person name="Weissenberger G."/>
            <person name="Wu Y."/>
            <person name="Xin Y."/>
            <person name="Han Y."/>
            <person name="Campbell C."/>
            <person name="Brown A."/>
            <person name="Sullivan B."/>
            <person name="Shelton J."/>
            <person name="Brown S."/>
            <person name="Dudchenko O."/>
            <person name="Machol I."/>
            <person name="Durand N."/>
            <person name="Shamim M."/>
            <person name="Lieberman A."/>
            <person name="Muzny D.M."/>
            <person name="Richards S."/>
            <person name="Yoder A."/>
            <person name="Worley K.C."/>
            <person name="Rogers J."/>
            <person name="Gibbs R.A."/>
        </authorList>
    </citation>
    <scope>NUCLEOTIDE SEQUENCE [LARGE SCALE GENOMIC DNA]</scope>
</reference>
<keyword evidence="13" id="KW-0393">Immunoglobulin domain</keyword>
<keyword evidence="11" id="KW-1015">Disulfide bond</keyword>
<dbReference type="FunFam" id="2.60.40.10:FF:002232">
    <property type="entry name" value="Intercellular adhesion molecule 3"/>
    <property type="match status" value="1"/>
</dbReference>
<keyword evidence="7" id="KW-0130">Cell adhesion</keyword>
<dbReference type="Pfam" id="PF08205">
    <property type="entry name" value="C2-set_2"/>
    <property type="match status" value="1"/>
</dbReference>
<dbReference type="InterPro" id="IPR047012">
    <property type="entry name" value="ICAM_VCAM"/>
</dbReference>
<reference evidence="20" key="3">
    <citation type="submission" date="2025-09" db="UniProtKB">
        <authorList>
            <consortium name="Ensembl"/>
        </authorList>
    </citation>
    <scope>IDENTIFICATION</scope>
</reference>
<dbReference type="RefSeq" id="XP_020139573.1">
    <property type="nucleotide sequence ID" value="XM_020283984.1"/>
</dbReference>
<dbReference type="FunFam" id="2.60.40.10:FF:000338">
    <property type="entry name" value="intercellular adhesion molecule 5"/>
    <property type="match status" value="1"/>
</dbReference>
<comment type="similarity">
    <text evidence="2">Belongs to the immunoglobulin superfamily. ICAM family.</text>
</comment>
<dbReference type="FunFam" id="2.60.40.10:FF:000194">
    <property type="entry name" value="Intercellular adhesion molecule 1"/>
    <property type="match status" value="1"/>
</dbReference>
<comment type="subunit">
    <text evidence="15">Interacts with moesin/MSN.</text>
</comment>
<dbReference type="InterPro" id="IPR013162">
    <property type="entry name" value="CD80_C2-set"/>
</dbReference>
<dbReference type="PRINTS" id="PR01472">
    <property type="entry name" value="ICAMVCAM1"/>
</dbReference>
<accession>A0A8B7I5E4</accession>
<dbReference type="Ensembl" id="ENSMICT00000010334.3">
    <property type="protein sequence ID" value="ENSMICP00000009413.3"/>
    <property type="gene ID" value="ENSMICG00000010335.3"/>
</dbReference>
<feature type="domain" description="Ig-like" evidence="19">
    <location>
        <begin position="406"/>
        <end position="478"/>
    </location>
</feature>
<evidence type="ECO:0000256" key="7">
    <source>
        <dbReference type="ARBA" id="ARBA00022889"/>
    </source>
</evidence>
<evidence type="ECO:0000313" key="21">
    <source>
        <dbReference type="Proteomes" id="UP000694394"/>
    </source>
</evidence>
<dbReference type="PANTHER" id="PTHR13771">
    <property type="entry name" value="INTERCELLULAR ADHESION MOLECULE"/>
    <property type="match status" value="1"/>
</dbReference>
<dbReference type="PRINTS" id="PR01473">
    <property type="entry name" value="ICAM"/>
</dbReference>
<dbReference type="InterPro" id="IPR007110">
    <property type="entry name" value="Ig-like_dom"/>
</dbReference>
<evidence type="ECO:0000256" key="17">
    <source>
        <dbReference type="SAM" id="Phobius"/>
    </source>
</evidence>
<dbReference type="InterPro" id="IPR003599">
    <property type="entry name" value="Ig_sub"/>
</dbReference>
<evidence type="ECO:0000256" key="18">
    <source>
        <dbReference type="SAM" id="SignalP"/>
    </source>
</evidence>
<keyword evidence="21" id="KW-1185">Reference proteome</keyword>
<dbReference type="InterPro" id="IPR013783">
    <property type="entry name" value="Ig-like_fold"/>
</dbReference>
<dbReference type="KEGG" id="mmur:105885594"/>
<keyword evidence="8" id="KW-0581">Phagocytosis</keyword>
<comment type="function">
    <text evidence="14">ICAM proteins are ligands for the leukocyte adhesion protein LFA-1 (integrin alpha-L/beta-2). ICAM3 is also a ligand for integrin alpha-D/beta-2. In association with integrin alpha-L/beta-2, contributes to apoptotic neutrophil phagocytosis by macrophages.</text>
</comment>
<name>A0A8B7I5E4_MICMU</name>
<dbReference type="SMART" id="SM00409">
    <property type="entry name" value="IG"/>
    <property type="match status" value="3"/>
</dbReference>